<protein>
    <recommendedName>
        <fullName evidence="1">R3H domain-containing protein</fullName>
    </recommendedName>
</protein>
<dbReference type="PANTHER" id="PTHR35800">
    <property type="entry name" value="PROTEIN JAG"/>
    <property type="match status" value="1"/>
</dbReference>
<dbReference type="Gene3D" id="3.30.1370.50">
    <property type="entry name" value="R3H-like domain"/>
    <property type="match status" value="1"/>
</dbReference>
<evidence type="ECO:0000259" key="1">
    <source>
        <dbReference type="PROSITE" id="PS51061"/>
    </source>
</evidence>
<dbReference type="SUPFAM" id="SSF82708">
    <property type="entry name" value="R3H domain"/>
    <property type="match status" value="1"/>
</dbReference>
<dbReference type="InterPro" id="IPR034079">
    <property type="entry name" value="R3H_KhpB"/>
</dbReference>
<reference evidence="2 3" key="1">
    <citation type="journal article" date="2016" name="Nat. Commun.">
        <title>Thousands of microbial genomes shed light on interconnected biogeochemical processes in an aquifer system.</title>
        <authorList>
            <person name="Anantharaman K."/>
            <person name="Brown C.T."/>
            <person name="Hug L.A."/>
            <person name="Sharon I."/>
            <person name="Castelle C.J."/>
            <person name="Probst A.J."/>
            <person name="Thomas B.C."/>
            <person name="Singh A."/>
            <person name="Wilkins M.J."/>
            <person name="Karaoz U."/>
            <person name="Brodie E.L."/>
            <person name="Williams K.H."/>
            <person name="Hubbard S.S."/>
            <person name="Banfield J.F."/>
        </authorList>
    </citation>
    <scope>NUCLEOTIDE SEQUENCE [LARGE SCALE GENOMIC DNA]</scope>
</reference>
<proteinExistence type="predicted"/>
<dbReference type="AlphaFoldDB" id="A0A1F4YGI3"/>
<dbReference type="SMART" id="SM00393">
    <property type="entry name" value="R3H"/>
    <property type="match status" value="1"/>
</dbReference>
<dbReference type="CDD" id="cd02644">
    <property type="entry name" value="R3H_jag"/>
    <property type="match status" value="1"/>
</dbReference>
<accession>A0A1F4YGI3</accession>
<comment type="caution">
    <text evidence="2">The sequence shown here is derived from an EMBL/GenBank/DDBJ whole genome shotgun (WGS) entry which is preliminary data.</text>
</comment>
<sequence length="153" mass="16889">MDHTQTLSDLTQDLLTHTGFGSEVEIQARYDPNENIYQVSLQTPSPAVLIGYHGETLSALQFILGQHVHTKTGEWLNLSVNINDYKERREQSLKALADSVVNQTLTTGIPHALPPLPASERRIVHLYLADHPQVTTSSQGIGRSRSVVISPKA</sequence>
<dbReference type="InterPro" id="IPR038008">
    <property type="entry name" value="Jag_KH"/>
</dbReference>
<gene>
    <name evidence="2" type="ORF">A2876_01060</name>
</gene>
<evidence type="ECO:0000313" key="2">
    <source>
        <dbReference type="EMBL" id="OGC93120.1"/>
    </source>
</evidence>
<organism evidence="2 3">
    <name type="scientific">Candidatus Amesbacteria bacterium RIFCSPHIGHO2_01_FULL_48_32b</name>
    <dbReference type="NCBI Taxonomy" id="1797253"/>
    <lineage>
        <taxon>Bacteria</taxon>
        <taxon>Candidatus Amesiibacteriota</taxon>
    </lineage>
</organism>
<dbReference type="PANTHER" id="PTHR35800:SF1">
    <property type="entry name" value="RNA-BINDING PROTEIN KHPB"/>
    <property type="match status" value="1"/>
</dbReference>
<dbReference type="EMBL" id="MEXH01000002">
    <property type="protein sequence ID" value="OGC93120.1"/>
    <property type="molecule type" value="Genomic_DNA"/>
</dbReference>
<name>A0A1F4YGI3_9BACT</name>
<dbReference type="Pfam" id="PF01424">
    <property type="entry name" value="R3H"/>
    <property type="match status" value="1"/>
</dbReference>
<feature type="domain" description="R3H" evidence="1">
    <location>
        <begin position="87"/>
        <end position="153"/>
    </location>
</feature>
<dbReference type="InterPro" id="IPR036867">
    <property type="entry name" value="R3H_dom_sf"/>
</dbReference>
<dbReference type="Gene3D" id="3.30.300.20">
    <property type="match status" value="1"/>
</dbReference>
<dbReference type="InterPro" id="IPR015946">
    <property type="entry name" value="KH_dom-like_a/b"/>
</dbReference>
<dbReference type="CDD" id="cd02414">
    <property type="entry name" value="KH-II_Jag"/>
    <property type="match status" value="1"/>
</dbReference>
<dbReference type="PROSITE" id="PS51061">
    <property type="entry name" value="R3H"/>
    <property type="match status" value="1"/>
</dbReference>
<dbReference type="GO" id="GO:0003723">
    <property type="term" value="F:RNA binding"/>
    <property type="evidence" value="ECO:0007669"/>
    <property type="project" value="InterPro"/>
</dbReference>
<dbReference type="InterPro" id="IPR039247">
    <property type="entry name" value="KhpB"/>
</dbReference>
<dbReference type="Proteomes" id="UP000178176">
    <property type="component" value="Unassembled WGS sequence"/>
</dbReference>
<evidence type="ECO:0000313" key="3">
    <source>
        <dbReference type="Proteomes" id="UP000178176"/>
    </source>
</evidence>
<dbReference type="InterPro" id="IPR001374">
    <property type="entry name" value="R3H_dom"/>
</dbReference>